<feature type="domain" description="NAC-A/B" evidence="2">
    <location>
        <begin position="92"/>
        <end position="157"/>
    </location>
</feature>
<proteinExistence type="predicted"/>
<feature type="compositionally biased region" description="Acidic residues" evidence="1">
    <location>
        <begin position="42"/>
        <end position="63"/>
    </location>
</feature>
<dbReference type="AlphaFoldDB" id="A0A1D1VUE2"/>
<dbReference type="GO" id="GO:0005854">
    <property type="term" value="C:nascent polypeptide-associated complex"/>
    <property type="evidence" value="ECO:0007669"/>
    <property type="project" value="InterPro"/>
</dbReference>
<dbReference type="InterPro" id="IPR016641">
    <property type="entry name" value="EGD2/NACA0like"/>
</dbReference>
<sequence length="261" mass="27783">MVASAESKPSASGKKGKKGNQQAAKEEVQSSGKETEEAGGNGEDESSALEESSDDDVPALEENDAAKAAGGTRASGEANLTGDNVHLAGKQSRGEKKAWKTLMKLGLKPVPGITRVTIRKSKNILFVIQNPDVYRHPGSDHYIVFGEAKIEDLSHQAQLQSLERLKNPDFLGGDDKRSLAHLGLGGGDHTGHQHGKEASGSSMTKIEESDTEEGPEMDESGIDVNDIQLVMTQAGVKRTKAVKALKRNDGDIVNAIMELTM</sequence>
<evidence type="ECO:0000256" key="1">
    <source>
        <dbReference type="SAM" id="MobiDB-lite"/>
    </source>
</evidence>
<dbReference type="Pfam" id="PF01849">
    <property type="entry name" value="NAC"/>
    <property type="match status" value="1"/>
</dbReference>
<feature type="region of interest" description="Disordered" evidence="1">
    <location>
        <begin position="1"/>
        <end position="94"/>
    </location>
</feature>
<evidence type="ECO:0000259" key="2">
    <source>
        <dbReference type="PROSITE" id="PS51151"/>
    </source>
</evidence>
<dbReference type="STRING" id="947166.A0A1D1VUE2"/>
<organism evidence="3 4">
    <name type="scientific">Ramazzottius varieornatus</name>
    <name type="common">Water bear</name>
    <name type="synonym">Tardigrade</name>
    <dbReference type="NCBI Taxonomy" id="947166"/>
    <lineage>
        <taxon>Eukaryota</taxon>
        <taxon>Metazoa</taxon>
        <taxon>Ecdysozoa</taxon>
        <taxon>Tardigrada</taxon>
        <taxon>Eutardigrada</taxon>
        <taxon>Parachela</taxon>
        <taxon>Hypsibioidea</taxon>
        <taxon>Ramazzottiidae</taxon>
        <taxon>Ramazzottius</taxon>
    </lineage>
</organism>
<dbReference type="CDD" id="cd14358">
    <property type="entry name" value="UBA_NAC_euk"/>
    <property type="match status" value="1"/>
</dbReference>
<feature type="compositionally biased region" description="Low complexity" evidence="1">
    <location>
        <begin position="1"/>
        <end position="23"/>
    </location>
</feature>
<dbReference type="Proteomes" id="UP000186922">
    <property type="component" value="Unassembled WGS sequence"/>
</dbReference>
<dbReference type="EMBL" id="BDGG01000010">
    <property type="protein sequence ID" value="GAV03833.1"/>
    <property type="molecule type" value="Genomic_DNA"/>
</dbReference>
<dbReference type="InterPro" id="IPR038187">
    <property type="entry name" value="NAC_A/B_dom_sf"/>
</dbReference>
<feature type="compositionally biased region" description="Basic and acidic residues" evidence="1">
    <location>
        <begin position="24"/>
        <end position="36"/>
    </location>
</feature>
<gene>
    <name evidence="3" type="primary">RvY_14208-1</name>
    <name evidence="3" type="synonym">RvY_14208.1</name>
    <name evidence="3" type="ORF">RvY_14208</name>
</gene>
<dbReference type="FunFam" id="2.20.70.30:FF:000002">
    <property type="entry name" value="Nascent polypeptide-associated complex (NAC), alpha subunit"/>
    <property type="match status" value="1"/>
</dbReference>
<feature type="region of interest" description="Disordered" evidence="1">
    <location>
        <begin position="176"/>
        <end position="223"/>
    </location>
</feature>
<keyword evidence="4" id="KW-1185">Reference proteome</keyword>
<protein>
    <recommendedName>
        <fullName evidence="2">NAC-A/B domain-containing protein</fullName>
    </recommendedName>
</protein>
<name>A0A1D1VUE2_RAMVA</name>
<dbReference type="Gene3D" id="1.10.8.10">
    <property type="entry name" value="DNA helicase RuvA subunit, C-terminal domain"/>
    <property type="match status" value="1"/>
</dbReference>
<dbReference type="CDD" id="cd22054">
    <property type="entry name" value="NAC_NACA"/>
    <property type="match status" value="1"/>
</dbReference>
<dbReference type="PANTHER" id="PTHR21713">
    <property type="entry name" value="NASCENT POLYPEPTIDE ASSOCIATED COMPLEX ALPHA SUBUNIT-RELATED"/>
    <property type="match status" value="1"/>
</dbReference>
<accession>A0A1D1VUE2</accession>
<comment type="caution">
    <text evidence="3">The sequence shown here is derived from an EMBL/GenBank/DDBJ whole genome shotgun (WGS) entry which is preliminary data.</text>
</comment>
<dbReference type="PROSITE" id="PS51151">
    <property type="entry name" value="NAC_AB"/>
    <property type="match status" value="1"/>
</dbReference>
<evidence type="ECO:0000313" key="4">
    <source>
        <dbReference type="Proteomes" id="UP000186922"/>
    </source>
</evidence>
<dbReference type="Pfam" id="PF19026">
    <property type="entry name" value="UBA_HYPK"/>
    <property type="match status" value="1"/>
</dbReference>
<dbReference type="OrthoDB" id="3169036at2759"/>
<dbReference type="InterPro" id="IPR002715">
    <property type="entry name" value="Nas_poly-pep-assoc_cplx_dom"/>
</dbReference>
<dbReference type="Gene3D" id="2.20.70.30">
    <property type="entry name" value="Nascent polypeptide-associated complex domain"/>
    <property type="match status" value="1"/>
</dbReference>
<feature type="compositionally biased region" description="Acidic residues" evidence="1">
    <location>
        <begin position="209"/>
        <end position="221"/>
    </location>
</feature>
<evidence type="ECO:0000313" key="3">
    <source>
        <dbReference type="EMBL" id="GAV03833.1"/>
    </source>
</evidence>
<reference evidence="3 4" key="1">
    <citation type="journal article" date="2016" name="Nat. Commun.">
        <title>Extremotolerant tardigrade genome and improved radiotolerance of human cultured cells by tardigrade-unique protein.</title>
        <authorList>
            <person name="Hashimoto T."/>
            <person name="Horikawa D.D."/>
            <person name="Saito Y."/>
            <person name="Kuwahara H."/>
            <person name="Kozuka-Hata H."/>
            <person name="Shin-I T."/>
            <person name="Minakuchi Y."/>
            <person name="Ohishi K."/>
            <person name="Motoyama A."/>
            <person name="Aizu T."/>
            <person name="Enomoto A."/>
            <person name="Kondo K."/>
            <person name="Tanaka S."/>
            <person name="Hara Y."/>
            <person name="Koshikawa S."/>
            <person name="Sagara H."/>
            <person name="Miura T."/>
            <person name="Yokobori S."/>
            <person name="Miyagawa K."/>
            <person name="Suzuki Y."/>
            <person name="Kubo T."/>
            <person name="Oyama M."/>
            <person name="Kohara Y."/>
            <person name="Fujiyama A."/>
            <person name="Arakawa K."/>
            <person name="Katayama T."/>
            <person name="Toyoda A."/>
            <person name="Kunieda T."/>
        </authorList>
    </citation>
    <scope>NUCLEOTIDE SEQUENCE [LARGE SCALE GENOMIC DNA]</scope>
    <source>
        <strain evidence="3 4">YOKOZUNA-1</strain>
    </source>
</reference>
<dbReference type="InterPro" id="IPR044034">
    <property type="entry name" value="NAC-like_UBA"/>
</dbReference>
<dbReference type="SMART" id="SM01407">
    <property type="entry name" value="NAC"/>
    <property type="match status" value="1"/>
</dbReference>